<evidence type="ECO:0000313" key="11">
    <source>
        <dbReference type="Proteomes" id="UP000310689"/>
    </source>
</evidence>
<feature type="region of interest" description="Disordered" evidence="7">
    <location>
        <begin position="1"/>
        <end position="22"/>
    </location>
</feature>
<gene>
    <name evidence="6" type="primary">MED10</name>
    <name evidence="9" type="ORF">E3P86_01360</name>
    <name evidence="8" type="ORF">E3P90_00610</name>
</gene>
<comment type="subcellular location">
    <subcellularLocation>
        <location evidence="1 6">Nucleus</location>
    </subcellularLocation>
</comment>
<dbReference type="AlphaFoldDB" id="A0A4T0LEC0"/>
<evidence type="ECO:0000256" key="2">
    <source>
        <dbReference type="ARBA" id="ARBA00005389"/>
    </source>
</evidence>
<evidence type="ECO:0000313" key="8">
    <source>
        <dbReference type="EMBL" id="TIB16049.1"/>
    </source>
</evidence>
<dbReference type="Pfam" id="PF09748">
    <property type="entry name" value="Med10"/>
    <property type="match status" value="1"/>
</dbReference>
<proteinExistence type="inferred from homology"/>
<sequence>MTKYTDTDADNSQGRQQEEKVLDGLERRLTGLSQSLLELGVAASQVNGAENDTDTHTHAHAGADADANTDTSTPSPTSTVVSEKVQQSMHHLAHIDTLRRHTTTRVPLEAIDHVDQGKNPNLYTKEYIEQVAGENMFMNGKLSTIKTYHDMLAVALSENFTELSQVVESGN</sequence>
<feature type="compositionally biased region" description="Low complexity" evidence="7">
    <location>
        <begin position="64"/>
        <end position="79"/>
    </location>
</feature>
<reference evidence="10 11" key="1">
    <citation type="submission" date="2019-03" db="EMBL/GenBank/DDBJ databases">
        <title>Sequencing 23 genomes of Wallemia ichthyophaga.</title>
        <authorList>
            <person name="Gostincar C."/>
        </authorList>
    </citation>
    <scope>NUCLEOTIDE SEQUENCE [LARGE SCALE GENOMIC DNA]</scope>
    <source>
        <strain evidence="9 11">EXF-6200</strain>
        <strain evidence="8 10">EXF-8621</strain>
    </source>
</reference>
<dbReference type="GO" id="GO:0006357">
    <property type="term" value="P:regulation of transcription by RNA polymerase II"/>
    <property type="evidence" value="ECO:0007669"/>
    <property type="project" value="InterPro"/>
</dbReference>
<evidence type="ECO:0000256" key="7">
    <source>
        <dbReference type="SAM" id="MobiDB-lite"/>
    </source>
</evidence>
<keyword evidence="6" id="KW-0010">Activator</keyword>
<dbReference type="GO" id="GO:0003712">
    <property type="term" value="F:transcription coregulator activity"/>
    <property type="evidence" value="ECO:0007669"/>
    <property type="project" value="InterPro"/>
</dbReference>
<dbReference type="GO" id="GO:0016592">
    <property type="term" value="C:mediator complex"/>
    <property type="evidence" value="ECO:0007669"/>
    <property type="project" value="InterPro"/>
</dbReference>
<feature type="region of interest" description="Disordered" evidence="7">
    <location>
        <begin position="49"/>
        <end position="79"/>
    </location>
</feature>
<comment type="similarity">
    <text evidence="2 6">Belongs to the Mediator complex subunit 10 family.</text>
</comment>
<evidence type="ECO:0000256" key="3">
    <source>
        <dbReference type="ARBA" id="ARBA00023015"/>
    </source>
</evidence>
<evidence type="ECO:0000256" key="4">
    <source>
        <dbReference type="ARBA" id="ARBA00023163"/>
    </source>
</evidence>
<evidence type="ECO:0000256" key="5">
    <source>
        <dbReference type="ARBA" id="ARBA00023242"/>
    </source>
</evidence>
<dbReference type="OMA" id="ENQWING"/>
<comment type="caution">
    <text evidence="9">The sequence shown here is derived from an EMBL/GenBank/DDBJ whole genome shotgun (WGS) entry which is preliminary data.</text>
</comment>
<keyword evidence="4 6" id="KW-0804">Transcription</keyword>
<dbReference type="EMBL" id="SPOI01000045">
    <property type="protein sequence ID" value="TIB38954.1"/>
    <property type="molecule type" value="Genomic_DNA"/>
</dbReference>
<evidence type="ECO:0000256" key="6">
    <source>
        <dbReference type="RuleBase" id="RU364146"/>
    </source>
</evidence>
<protein>
    <recommendedName>
        <fullName evidence="6">Mediator of RNA polymerase II transcription subunit 10</fullName>
    </recommendedName>
    <alternativeName>
        <fullName evidence="6">Mediator complex subunit 10</fullName>
    </alternativeName>
</protein>
<comment type="subunit">
    <text evidence="6">Component of the Mediator complex.</text>
</comment>
<name>A0A4T0LEC0_WALIC</name>
<evidence type="ECO:0000256" key="1">
    <source>
        <dbReference type="ARBA" id="ARBA00004123"/>
    </source>
</evidence>
<dbReference type="Proteomes" id="UP000306954">
    <property type="component" value="Unassembled WGS sequence"/>
</dbReference>
<keyword evidence="5 6" id="KW-0539">Nucleus</keyword>
<keyword evidence="3 6" id="KW-0805">Transcription regulation</keyword>
<organism evidence="9 11">
    <name type="scientific">Wallemia ichthyophaga</name>
    <dbReference type="NCBI Taxonomy" id="245174"/>
    <lineage>
        <taxon>Eukaryota</taxon>
        <taxon>Fungi</taxon>
        <taxon>Dikarya</taxon>
        <taxon>Basidiomycota</taxon>
        <taxon>Wallemiomycotina</taxon>
        <taxon>Wallemiomycetes</taxon>
        <taxon>Wallemiales</taxon>
        <taxon>Wallemiaceae</taxon>
        <taxon>Wallemia</taxon>
    </lineage>
</organism>
<dbReference type="EMBL" id="SPOF01000005">
    <property type="protein sequence ID" value="TIB16049.1"/>
    <property type="molecule type" value="Genomic_DNA"/>
</dbReference>
<evidence type="ECO:0000313" key="9">
    <source>
        <dbReference type="EMBL" id="TIB38954.1"/>
    </source>
</evidence>
<dbReference type="InterPro" id="IPR019145">
    <property type="entry name" value="Mediator_Med10"/>
</dbReference>
<comment type="function">
    <text evidence="6">Component of the Mediator complex, a coactivator involved in the regulated transcription of nearly all RNA polymerase II-dependent genes. Mediator functions as a bridge to convey information from gene-specific regulatory proteins to the basal RNA polymerase II transcription machinery. Mediator is recruited to promoters by direct interactions with regulatory proteins and serves as a scaffold for the assembly of a functional preinitiation complex with RNA polymerase II and the general transcription factors.</text>
</comment>
<evidence type="ECO:0000313" key="10">
    <source>
        <dbReference type="Proteomes" id="UP000306954"/>
    </source>
</evidence>
<feature type="compositionally biased region" description="Basic and acidic residues" evidence="7">
    <location>
        <begin position="53"/>
        <end position="63"/>
    </location>
</feature>
<accession>A0A4T0LEC0</accession>
<dbReference type="Proteomes" id="UP000310689">
    <property type="component" value="Unassembled WGS sequence"/>
</dbReference>